<feature type="transmembrane region" description="Helical" evidence="1">
    <location>
        <begin position="156"/>
        <end position="176"/>
    </location>
</feature>
<proteinExistence type="predicted"/>
<dbReference type="EMBL" id="KK198753">
    <property type="protein sequence ID" value="KCW90034.1"/>
    <property type="molecule type" value="Genomic_DNA"/>
</dbReference>
<protein>
    <recommendedName>
        <fullName evidence="3">PGG domain-containing protein</fullName>
    </recommendedName>
</protein>
<evidence type="ECO:0000256" key="1">
    <source>
        <dbReference type="SAM" id="Phobius"/>
    </source>
</evidence>
<dbReference type="STRING" id="71139.A0A059DHV7"/>
<dbReference type="InParanoid" id="A0A059DHV7"/>
<organism evidence="2">
    <name type="scientific">Eucalyptus grandis</name>
    <name type="common">Flooded gum</name>
    <dbReference type="NCBI Taxonomy" id="71139"/>
    <lineage>
        <taxon>Eukaryota</taxon>
        <taxon>Viridiplantae</taxon>
        <taxon>Streptophyta</taxon>
        <taxon>Embryophyta</taxon>
        <taxon>Tracheophyta</taxon>
        <taxon>Spermatophyta</taxon>
        <taxon>Magnoliopsida</taxon>
        <taxon>eudicotyledons</taxon>
        <taxon>Gunneridae</taxon>
        <taxon>Pentapetalae</taxon>
        <taxon>rosids</taxon>
        <taxon>malvids</taxon>
        <taxon>Myrtales</taxon>
        <taxon>Myrtaceae</taxon>
        <taxon>Myrtoideae</taxon>
        <taxon>Eucalypteae</taxon>
        <taxon>Eucalyptus</taxon>
    </lineage>
</organism>
<feature type="transmembrane region" description="Helical" evidence="1">
    <location>
        <begin position="78"/>
        <end position="98"/>
    </location>
</feature>
<feature type="transmembrane region" description="Helical" evidence="1">
    <location>
        <begin position="105"/>
        <end position="125"/>
    </location>
</feature>
<gene>
    <name evidence="2" type="ORF">EUGRSUZ_A02237</name>
</gene>
<evidence type="ECO:0008006" key="3">
    <source>
        <dbReference type="Google" id="ProtNLM"/>
    </source>
</evidence>
<dbReference type="AlphaFoldDB" id="A0A059DHV7"/>
<keyword evidence="1" id="KW-1133">Transmembrane helix</keyword>
<evidence type="ECO:0000313" key="2">
    <source>
        <dbReference type="EMBL" id="KCW90034.1"/>
    </source>
</evidence>
<keyword evidence="1" id="KW-0472">Membrane</keyword>
<keyword evidence="1" id="KW-0812">Transmembrane</keyword>
<accession>A0A059DHV7</accession>
<reference evidence="2" key="1">
    <citation type="submission" date="2013-07" db="EMBL/GenBank/DDBJ databases">
        <title>The genome of Eucalyptus grandis.</title>
        <authorList>
            <person name="Schmutz J."/>
            <person name="Hayes R."/>
            <person name="Myburg A."/>
            <person name="Tuskan G."/>
            <person name="Grattapaglia D."/>
            <person name="Rokhsar D.S."/>
        </authorList>
    </citation>
    <scope>NUCLEOTIDE SEQUENCE</scope>
    <source>
        <tissue evidence="2">Leaf extractions</tissue>
    </source>
</reference>
<dbReference type="Gramene" id="KCW90034">
    <property type="protein sequence ID" value="KCW90034"/>
    <property type="gene ID" value="EUGRSUZ_A02237"/>
</dbReference>
<name>A0A059DHV7_EUCGR</name>
<feature type="transmembrane region" description="Helical" evidence="1">
    <location>
        <begin position="31"/>
        <end position="52"/>
    </location>
</feature>
<sequence>MATPTSSNPRKPFFNLFCHGQKRVLPDEARIVLLLLLAVILIASLAFFPAGALNPPGAARWQDDADRYNNRNYAGRAMYYYLKNALYVFMVLFNAVVMELIRSTVGLLSKSIFAIGLFLTCTSSFRSEMFGGTDSVMLTCAASSVLAVVPREIGKFHCVLFAAFFPGVVRNLIQIFCRV</sequence>